<dbReference type="Gene3D" id="3.30.200.40">
    <property type="entry name" value="Scavenger mRNA decapping enzyme, N-terminal domain"/>
    <property type="match status" value="1"/>
</dbReference>
<dbReference type="SUPFAM" id="SSF102860">
    <property type="entry name" value="mRNA decapping enzyme DcpS N-terminal domain"/>
    <property type="match status" value="1"/>
</dbReference>
<dbReference type="RefSeq" id="XP_012176831.1">
    <property type="nucleotide sequence ID" value="XM_012321441.1"/>
</dbReference>
<evidence type="ECO:0000256" key="1">
    <source>
        <dbReference type="ARBA" id="ARBA00010208"/>
    </source>
</evidence>
<dbReference type="InterPro" id="IPR036265">
    <property type="entry name" value="HIT-like_sf"/>
</dbReference>
<dbReference type="SUPFAM" id="SSF54197">
    <property type="entry name" value="HIT-like"/>
    <property type="match status" value="1"/>
</dbReference>
<dbReference type="InterPro" id="IPR011145">
    <property type="entry name" value="Scavenger_mRNA_decap_enz_N"/>
</dbReference>
<dbReference type="InParanoid" id="J4GXY6"/>
<evidence type="ECO:0000313" key="3">
    <source>
        <dbReference type="EMBL" id="CCM06810.1"/>
    </source>
</evidence>
<evidence type="ECO:0008006" key="5">
    <source>
        <dbReference type="Google" id="ProtNLM"/>
    </source>
</evidence>
<dbReference type="EMBL" id="HE797513">
    <property type="protein sequence ID" value="CCM06810.1"/>
    <property type="molecule type" value="Genomic_DNA"/>
</dbReference>
<feature type="active site" description="Nucleophile" evidence="2">
    <location>
        <position position="281"/>
    </location>
</feature>
<dbReference type="PANTHER" id="PTHR12978">
    <property type="entry name" value="HISTIDINE TRIAD HIT PROTEIN MEMBER"/>
    <property type="match status" value="1"/>
</dbReference>
<dbReference type="GO" id="GO:0000932">
    <property type="term" value="C:P-body"/>
    <property type="evidence" value="ECO:0007669"/>
    <property type="project" value="TreeGrafter"/>
</dbReference>
<dbReference type="FunCoup" id="J4GXY6">
    <property type="interactions" value="420"/>
</dbReference>
<keyword evidence="4" id="KW-1185">Reference proteome</keyword>
<dbReference type="Pfam" id="PF05652">
    <property type="entry name" value="DcpS"/>
    <property type="match status" value="1"/>
</dbReference>
<accession>J4GXY6</accession>
<comment type="similarity">
    <text evidence="1">Belongs to the HIT family.</text>
</comment>
<sequence length="349" mass="39502">MSFQPTDLASLQTFQFERLLNEDPIARSLTLLGTFPAADTASELRSPAIVRLETSALPSKQPEALLSKLVNDTELIGRNDIYTWLHGWLEKSRDRPDVKLNIICPATEVHIRKASAGPLAHDVDSRRPVFRTKISDGPRDPRSIWAYRAALYRCVPEITHAVVSRVRYHAFFHDHAAHRVVDILEGRSEADNVLHRDSSAEHGYVLLPDMKWDVKTLSSLYLVAISSSPAIRSLRDLRKDHVDMLRSIRREATRVVKERWGLGAGSLRMYVHYQPSYYHFHVHIVNVEFQGLLGMSVGQAHLLDDVISMLELDSGEGPSVFQRMTLTYALGEQHGLFGQMSAAQEEVEY</sequence>
<dbReference type="GO" id="GO:0000290">
    <property type="term" value="P:deadenylation-dependent decapping of nuclear-transcribed mRNA"/>
    <property type="evidence" value="ECO:0007669"/>
    <property type="project" value="InterPro"/>
</dbReference>
<evidence type="ECO:0000313" key="4">
    <source>
        <dbReference type="Proteomes" id="UP000006352"/>
    </source>
</evidence>
<dbReference type="Gene3D" id="3.30.428.10">
    <property type="entry name" value="HIT-like"/>
    <property type="match status" value="1"/>
</dbReference>
<proteinExistence type="inferred from homology"/>
<dbReference type="InterPro" id="IPR008594">
    <property type="entry name" value="DcpS/DCS2"/>
</dbReference>
<dbReference type="OrthoDB" id="10264956at2759"/>
<organism evidence="3 4">
    <name type="scientific">Fibroporia radiculosa</name>
    <dbReference type="NCBI Taxonomy" id="599839"/>
    <lineage>
        <taxon>Eukaryota</taxon>
        <taxon>Fungi</taxon>
        <taxon>Dikarya</taxon>
        <taxon>Basidiomycota</taxon>
        <taxon>Agaricomycotina</taxon>
        <taxon>Agaricomycetes</taxon>
        <taxon>Polyporales</taxon>
        <taxon>Fibroporiaceae</taxon>
        <taxon>Fibroporia</taxon>
    </lineage>
</organism>
<protein>
    <recommendedName>
        <fullName evidence="5">Scavenger mRNA decapping enzyme</fullName>
    </recommendedName>
</protein>
<dbReference type="GO" id="GO:0000340">
    <property type="term" value="F:RNA 7-methylguanosine cap binding"/>
    <property type="evidence" value="ECO:0007669"/>
    <property type="project" value="TreeGrafter"/>
</dbReference>
<dbReference type="GeneID" id="24101710"/>
<dbReference type="STRING" id="599839.J4GXY6"/>
<dbReference type="GO" id="GO:0016787">
    <property type="term" value="F:hydrolase activity"/>
    <property type="evidence" value="ECO:0007669"/>
    <property type="project" value="InterPro"/>
</dbReference>
<gene>
    <name evidence="3" type="ORF">FIBRA_09111</name>
</gene>
<dbReference type="AlphaFoldDB" id="J4GXY6"/>
<dbReference type="Proteomes" id="UP000006352">
    <property type="component" value="Unassembled WGS sequence"/>
</dbReference>
<dbReference type="Pfam" id="PF11969">
    <property type="entry name" value="DcpS_C"/>
    <property type="match status" value="1"/>
</dbReference>
<dbReference type="PIRSF" id="PIRSF028973">
    <property type="entry name" value="Scavenger_mRNA_decap_enz"/>
    <property type="match status" value="1"/>
</dbReference>
<dbReference type="GO" id="GO:0005634">
    <property type="term" value="C:nucleus"/>
    <property type="evidence" value="ECO:0007669"/>
    <property type="project" value="TreeGrafter"/>
</dbReference>
<reference evidence="3 4" key="1">
    <citation type="journal article" date="2012" name="Appl. Environ. Microbiol.">
        <title>Short-read sequencing for genomic analysis of the brown rot fungus Fibroporia radiculosa.</title>
        <authorList>
            <person name="Tang J.D."/>
            <person name="Perkins A.D."/>
            <person name="Sonstegard T.S."/>
            <person name="Schroeder S.G."/>
            <person name="Burgess S.C."/>
            <person name="Diehl S.V."/>
        </authorList>
    </citation>
    <scope>NUCLEOTIDE SEQUENCE [LARGE SCALE GENOMIC DNA]</scope>
    <source>
        <strain evidence="3 4">TFFH 294</strain>
    </source>
</reference>
<dbReference type="HOGENOM" id="CLU_041045_1_0_1"/>
<dbReference type="PANTHER" id="PTHR12978:SF0">
    <property type="entry name" value="M7GPPPX DIPHOSPHATASE"/>
    <property type="match status" value="1"/>
</dbReference>
<name>J4GXY6_9APHY</name>
<evidence type="ECO:0000256" key="2">
    <source>
        <dbReference type="PIRSR" id="PIRSR028973-1"/>
    </source>
</evidence>